<dbReference type="PANTHER" id="PTHR16049:SF8">
    <property type="entry name" value="IQ DOMAIN-CONTAINING PROTEIN C"/>
    <property type="match status" value="1"/>
</dbReference>
<dbReference type="EMBL" id="JAEAOA010000858">
    <property type="protein sequence ID" value="KAK3611916.1"/>
    <property type="molecule type" value="Genomic_DNA"/>
</dbReference>
<evidence type="ECO:0000313" key="3">
    <source>
        <dbReference type="Proteomes" id="UP001195483"/>
    </source>
</evidence>
<dbReference type="InterPro" id="IPR000048">
    <property type="entry name" value="IQ_motif_EF-hand-BS"/>
</dbReference>
<protein>
    <recommendedName>
        <fullName evidence="4">IQ domain-containing protein C</fullName>
    </recommendedName>
</protein>
<reference evidence="2" key="3">
    <citation type="submission" date="2023-05" db="EMBL/GenBank/DDBJ databases">
        <authorList>
            <person name="Smith C.H."/>
        </authorList>
    </citation>
    <scope>NUCLEOTIDE SEQUENCE</scope>
    <source>
        <strain evidence="2">CHS0354</strain>
        <tissue evidence="2">Mantle</tissue>
    </source>
</reference>
<evidence type="ECO:0000313" key="2">
    <source>
        <dbReference type="EMBL" id="KAK3611916.1"/>
    </source>
</evidence>
<feature type="compositionally biased region" description="Polar residues" evidence="1">
    <location>
        <begin position="86"/>
        <end position="99"/>
    </location>
</feature>
<dbReference type="Pfam" id="PF00612">
    <property type="entry name" value="IQ"/>
    <property type="match status" value="1"/>
</dbReference>
<dbReference type="InterPro" id="IPR042506">
    <property type="entry name" value="IQCC"/>
</dbReference>
<name>A0AAE0TK71_9BIVA</name>
<organism evidence="2 3">
    <name type="scientific">Potamilus streckersoni</name>
    <dbReference type="NCBI Taxonomy" id="2493646"/>
    <lineage>
        <taxon>Eukaryota</taxon>
        <taxon>Metazoa</taxon>
        <taxon>Spiralia</taxon>
        <taxon>Lophotrochozoa</taxon>
        <taxon>Mollusca</taxon>
        <taxon>Bivalvia</taxon>
        <taxon>Autobranchia</taxon>
        <taxon>Heteroconchia</taxon>
        <taxon>Palaeoheterodonta</taxon>
        <taxon>Unionida</taxon>
        <taxon>Unionoidea</taxon>
        <taxon>Unionidae</taxon>
        <taxon>Ambleminae</taxon>
        <taxon>Lampsilini</taxon>
        <taxon>Potamilus</taxon>
    </lineage>
</organism>
<sequence>MENLKKIIKLQAYFRGTLVRKQLRDVRKAYEAVAQELDQNLAIHVTWPSERLCQPKVEKLTNKKVLGKVLLTKDVEKNKTEKVLKTSSIHNGNLNLQEQNEPEVERLQQEEPLPSGLEQMQNTSFSEPILREEITHEWPVKVKYTSVETQTKFSCGEESSRSPNEELDFYPVKNCKQIQTEEPTDFYDNAEIHQRTHISSRAGFNNSDLNHLNFKSLSEESQPIALNVHEINVMQKKDITLDIRPVSSVQENHGSDDDLPEERYPTRMKSPIFKPRDELQKGGFQVADIGNISAFTNVTSLWESFNSMQGSAIHQKPSLPQNVNELQEMRKNIAMELLWVQQAINSRKSYLRLKHEMKDSVPG</sequence>
<gene>
    <name evidence="2" type="ORF">CHS0354_013983</name>
</gene>
<dbReference type="PROSITE" id="PS50096">
    <property type="entry name" value="IQ"/>
    <property type="match status" value="1"/>
</dbReference>
<comment type="caution">
    <text evidence="2">The sequence shown here is derived from an EMBL/GenBank/DDBJ whole genome shotgun (WGS) entry which is preliminary data.</text>
</comment>
<reference evidence="2" key="2">
    <citation type="journal article" date="2021" name="Genome Biol. Evol.">
        <title>Developing a high-quality reference genome for a parasitic bivalve with doubly uniparental inheritance (Bivalvia: Unionida).</title>
        <authorList>
            <person name="Smith C.H."/>
        </authorList>
    </citation>
    <scope>NUCLEOTIDE SEQUENCE</scope>
    <source>
        <strain evidence="2">CHS0354</strain>
        <tissue evidence="2">Mantle</tissue>
    </source>
</reference>
<evidence type="ECO:0008006" key="4">
    <source>
        <dbReference type="Google" id="ProtNLM"/>
    </source>
</evidence>
<accession>A0AAE0TK71</accession>
<proteinExistence type="predicted"/>
<dbReference type="Proteomes" id="UP001195483">
    <property type="component" value="Unassembled WGS sequence"/>
</dbReference>
<evidence type="ECO:0000256" key="1">
    <source>
        <dbReference type="SAM" id="MobiDB-lite"/>
    </source>
</evidence>
<feature type="region of interest" description="Disordered" evidence="1">
    <location>
        <begin position="86"/>
        <end position="106"/>
    </location>
</feature>
<reference evidence="2" key="1">
    <citation type="journal article" date="2021" name="Genome Biol. Evol.">
        <title>A High-Quality Reference Genome for a Parasitic Bivalve with Doubly Uniparental Inheritance (Bivalvia: Unionida).</title>
        <authorList>
            <person name="Smith C.H."/>
        </authorList>
    </citation>
    <scope>NUCLEOTIDE SEQUENCE</scope>
    <source>
        <strain evidence="2">CHS0354</strain>
    </source>
</reference>
<dbReference type="PANTHER" id="PTHR16049">
    <property type="entry name" value="IQ DOMAIN-CONTAINING PROTEIN C"/>
    <property type="match status" value="1"/>
</dbReference>
<dbReference type="AlphaFoldDB" id="A0AAE0TK71"/>
<keyword evidence="3" id="KW-1185">Reference proteome</keyword>